<dbReference type="PANTHER" id="PTHR43046">
    <property type="entry name" value="GDP-MANNOSE MANNOSYL HYDROLASE"/>
    <property type="match status" value="1"/>
</dbReference>
<sequence>MPDDPGAPEAPGASGTLGASDDPGVRAVPVTPAQPVVRRRAARVVLLDPDDRILLLSGAEPSDPSLTWWFTPGGGVEEGETLERAALREVAEETGIHDVRLGPVLWRRHCSFPFDGRRWIQDEWYYLGRTRATAVDTAGQTDLELRTVTGLRWWTCAELAATRETVYPTRLAELLRNLLDAGPPHSPLLLEPENA</sequence>
<dbReference type="PANTHER" id="PTHR43046:SF12">
    <property type="entry name" value="GDP-MANNOSE MANNOSYL HYDROLASE"/>
    <property type="match status" value="1"/>
</dbReference>
<gene>
    <name evidence="8" type="ORF">GCM10010406_30600</name>
</gene>
<dbReference type="PROSITE" id="PS00893">
    <property type="entry name" value="NUDIX_BOX"/>
    <property type="match status" value="1"/>
</dbReference>
<evidence type="ECO:0000256" key="4">
    <source>
        <dbReference type="ARBA" id="ARBA00022842"/>
    </source>
</evidence>
<dbReference type="Proteomes" id="UP001501358">
    <property type="component" value="Unassembled WGS sequence"/>
</dbReference>
<feature type="domain" description="Nudix hydrolase" evidence="7">
    <location>
        <begin position="37"/>
        <end position="177"/>
    </location>
</feature>
<evidence type="ECO:0000256" key="1">
    <source>
        <dbReference type="ARBA" id="ARBA00001946"/>
    </source>
</evidence>
<comment type="caution">
    <text evidence="8">The sequence shown here is derived from an EMBL/GenBank/DDBJ whole genome shotgun (WGS) entry which is preliminary data.</text>
</comment>
<dbReference type="InterPro" id="IPR000086">
    <property type="entry name" value="NUDIX_hydrolase_dom"/>
</dbReference>
<evidence type="ECO:0000256" key="2">
    <source>
        <dbReference type="ARBA" id="ARBA00005582"/>
    </source>
</evidence>
<dbReference type="EMBL" id="BAAATA010000016">
    <property type="protein sequence ID" value="GAA2492389.1"/>
    <property type="molecule type" value="Genomic_DNA"/>
</dbReference>
<feature type="region of interest" description="Disordered" evidence="6">
    <location>
        <begin position="1"/>
        <end position="29"/>
    </location>
</feature>
<dbReference type="InterPro" id="IPR020084">
    <property type="entry name" value="NUDIX_hydrolase_CS"/>
</dbReference>
<name>A0ABN3M0V5_9ACTN</name>
<evidence type="ECO:0000313" key="8">
    <source>
        <dbReference type="EMBL" id="GAA2492389.1"/>
    </source>
</evidence>
<evidence type="ECO:0000256" key="6">
    <source>
        <dbReference type="SAM" id="MobiDB-lite"/>
    </source>
</evidence>
<organism evidence="8 9">
    <name type="scientific">Streptomyces thermolineatus</name>
    <dbReference type="NCBI Taxonomy" id="44033"/>
    <lineage>
        <taxon>Bacteria</taxon>
        <taxon>Bacillati</taxon>
        <taxon>Actinomycetota</taxon>
        <taxon>Actinomycetes</taxon>
        <taxon>Kitasatosporales</taxon>
        <taxon>Streptomycetaceae</taxon>
        <taxon>Streptomyces</taxon>
    </lineage>
</organism>
<protein>
    <submittedName>
        <fullName evidence="8">NUDIX hydrolase</fullName>
    </submittedName>
</protein>
<evidence type="ECO:0000256" key="3">
    <source>
        <dbReference type="ARBA" id="ARBA00022801"/>
    </source>
</evidence>
<keyword evidence="3 5" id="KW-0378">Hydrolase</keyword>
<dbReference type="InterPro" id="IPR020476">
    <property type="entry name" value="Nudix_hydrolase"/>
</dbReference>
<proteinExistence type="inferred from homology"/>
<dbReference type="PRINTS" id="PR00502">
    <property type="entry name" value="NUDIXFAMILY"/>
</dbReference>
<dbReference type="Pfam" id="PF00293">
    <property type="entry name" value="NUDIX"/>
    <property type="match status" value="1"/>
</dbReference>
<comment type="cofactor">
    <cofactor evidence="1">
        <name>Mg(2+)</name>
        <dbReference type="ChEBI" id="CHEBI:18420"/>
    </cofactor>
</comment>
<keyword evidence="9" id="KW-1185">Reference proteome</keyword>
<dbReference type="GO" id="GO:0016787">
    <property type="term" value="F:hydrolase activity"/>
    <property type="evidence" value="ECO:0007669"/>
    <property type="project" value="UniProtKB-KW"/>
</dbReference>
<dbReference type="Gene3D" id="3.90.79.10">
    <property type="entry name" value="Nucleoside Triphosphate Pyrophosphohydrolase"/>
    <property type="match status" value="1"/>
</dbReference>
<dbReference type="PROSITE" id="PS51462">
    <property type="entry name" value="NUDIX"/>
    <property type="match status" value="1"/>
</dbReference>
<accession>A0ABN3M0V5</accession>
<evidence type="ECO:0000256" key="5">
    <source>
        <dbReference type="RuleBase" id="RU003476"/>
    </source>
</evidence>
<dbReference type="InterPro" id="IPR015797">
    <property type="entry name" value="NUDIX_hydrolase-like_dom_sf"/>
</dbReference>
<comment type="similarity">
    <text evidence="2 5">Belongs to the Nudix hydrolase family.</text>
</comment>
<keyword evidence="4" id="KW-0460">Magnesium</keyword>
<evidence type="ECO:0000259" key="7">
    <source>
        <dbReference type="PROSITE" id="PS51462"/>
    </source>
</evidence>
<dbReference type="RefSeq" id="WP_385452767.1">
    <property type="nucleotide sequence ID" value="NZ_BAAATA010000016.1"/>
</dbReference>
<dbReference type="CDD" id="cd04685">
    <property type="entry name" value="NUDIX_Hydrolase"/>
    <property type="match status" value="1"/>
</dbReference>
<evidence type="ECO:0000313" key="9">
    <source>
        <dbReference type="Proteomes" id="UP001501358"/>
    </source>
</evidence>
<reference evidence="8 9" key="1">
    <citation type="journal article" date="2019" name="Int. J. Syst. Evol. Microbiol.">
        <title>The Global Catalogue of Microorganisms (GCM) 10K type strain sequencing project: providing services to taxonomists for standard genome sequencing and annotation.</title>
        <authorList>
            <consortium name="The Broad Institute Genomics Platform"/>
            <consortium name="The Broad Institute Genome Sequencing Center for Infectious Disease"/>
            <person name="Wu L."/>
            <person name="Ma J."/>
        </authorList>
    </citation>
    <scope>NUCLEOTIDE SEQUENCE [LARGE SCALE GENOMIC DNA]</scope>
    <source>
        <strain evidence="8 9">JCM 6307</strain>
    </source>
</reference>
<dbReference type="SUPFAM" id="SSF55811">
    <property type="entry name" value="Nudix"/>
    <property type="match status" value="1"/>
</dbReference>